<keyword evidence="1" id="KW-1133">Transmembrane helix</keyword>
<keyword evidence="1" id="KW-0812">Transmembrane</keyword>
<evidence type="ECO:0000256" key="1">
    <source>
        <dbReference type="SAM" id="Phobius"/>
    </source>
</evidence>
<name>A0A6J4VDF4_9BACT</name>
<feature type="transmembrane region" description="Helical" evidence="1">
    <location>
        <begin position="335"/>
        <end position="355"/>
    </location>
</feature>
<gene>
    <name evidence="2" type="ORF">AVDCRST_MAG59-4179</name>
</gene>
<organism evidence="2">
    <name type="scientific">uncultured Thermomicrobiales bacterium</name>
    <dbReference type="NCBI Taxonomy" id="1645740"/>
    <lineage>
        <taxon>Bacteria</taxon>
        <taxon>Pseudomonadati</taxon>
        <taxon>Thermomicrobiota</taxon>
        <taxon>Thermomicrobia</taxon>
        <taxon>Thermomicrobiales</taxon>
        <taxon>environmental samples</taxon>
    </lineage>
</organism>
<feature type="transmembrane region" description="Helical" evidence="1">
    <location>
        <begin position="31"/>
        <end position="52"/>
    </location>
</feature>
<feature type="transmembrane region" description="Helical" evidence="1">
    <location>
        <begin position="221"/>
        <end position="239"/>
    </location>
</feature>
<evidence type="ECO:0000313" key="2">
    <source>
        <dbReference type="EMBL" id="CAA9575936.1"/>
    </source>
</evidence>
<dbReference type="AlphaFoldDB" id="A0A6J4VDF4"/>
<feature type="transmembrane region" description="Helical" evidence="1">
    <location>
        <begin position="185"/>
        <end position="209"/>
    </location>
</feature>
<reference evidence="2" key="1">
    <citation type="submission" date="2020-02" db="EMBL/GenBank/DDBJ databases">
        <authorList>
            <person name="Meier V. D."/>
        </authorList>
    </citation>
    <scope>NUCLEOTIDE SEQUENCE</scope>
    <source>
        <strain evidence="2">AVDCRST_MAG59</strain>
    </source>
</reference>
<feature type="transmembrane region" description="Helical" evidence="1">
    <location>
        <begin position="276"/>
        <end position="297"/>
    </location>
</feature>
<proteinExistence type="predicted"/>
<feature type="transmembrane region" description="Helical" evidence="1">
    <location>
        <begin position="309"/>
        <end position="329"/>
    </location>
</feature>
<protein>
    <recommendedName>
        <fullName evidence="3">Glycosyltransferase RgtA/B/C/D-like domain-containing protein</fullName>
    </recommendedName>
</protein>
<feature type="transmembrane region" description="Helical" evidence="1">
    <location>
        <begin position="367"/>
        <end position="385"/>
    </location>
</feature>
<sequence length="523" mass="55402">MRNDAAPAVAMPRVAAIERGRRRVVDREASAAWAPWLCAAAALLAVGAFWLVRLALIDDAYITLSYARNLATSLHWGLIPTEPANSATSPLNVVLLGAATALLRPLAGVQPVWGLGIVFGGSAVAMAWWWSRVATALRLPPLAPALGVGLVLLNPFVLSATGLEVLLIPAVLVGMLAAAVRDRPVAFGVLSGLAVLTRLDLVVFVLPLALASTGVRRRLPVAVAAAAAVALPWFAWSWWHFGSAIPDTFVIKTLQRSFGSWTFGNGLGLYFERDPLATAVTVVPAVLGLVAAVAWMSARLLRRAVRTDLLPVVALGAAGAGYFLVYALLGVPPYQWYYVPSFAALTICLCALLGAGVGAGRGVRFGVALPGLALAGVLVAGNVVADVRAGVPWRVPVIFGNWATPADYARAGRELGERIGAETVIAPPEIGTLAYFCRCSIVDPFADRGRVVPLIEERIAGAGPVTGALLKANYLLLDRDQEPRPARYELLFERGPVTEPDQWQTWSPATGTGHLRLVELPEE</sequence>
<evidence type="ECO:0008006" key="3">
    <source>
        <dbReference type="Google" id="ProtNLM"/>
    </source>
</evidence>
<accession>A0A6J4VDF4</accession>
<dbReference type="EMBL" id="CADCWF010000300">
    <property type="protein sequence ID" value="CAA9575936.1"/>
    <property type="molecule type" value="Genomic_DNA"/>
</dbReference>
<feature type="transmembrane region" description="Helical" evidence="1">
    <location>
        <begin position="151"/>
        <end position="179"/>
    </location>
</feature>
<keyword evidence="1" id="KW-0472">Membrane</keyword>
<feature type="transmembrane region" description="Helical" evidence="1">
    <location>
        <begin position="112"/>
        <end position="130"/>
    </location>
</feature>